<evidence type="ECO:0000256" key="6">
    <source>
        <dbReference type="ARBA" id="ARBA00022737"/>
    </source>
</evidence>
<dbReference type="GO" id="GO:0030020">
    <property type="term" value="F:extracellular matrix structural constituent conferring tensile strength"/>
    <property type="evidence" value="ECO:0007669"/>
    <property type="project" value="TreeGrafter"/>
</dbReference>
<dbReference type="OMA" id="NARQRIT"/>
<dbReference type="AlphaFoldDB" id="A0A8C4N1A6"/>
<comment type="subunit">
    <text evidence="13">Trimers composed of three different chains: alpha 1(XI), alpha 2(XI), and alpha 3(XI). Alpha 3(XI) is a post-translational modification of alpha 1(II). Alpha 1(V) can also be found instead of alpha 3(XI)=1(II).</text>
</comment>
<feature type="compositionally biased region" description="Low complexity" evidence="15">
    <location>
        <begin position="186"/>
        <end position="197"/>
    </location>
</feature>
<feature type="domain" description="Fibrillar collagen NC1" evidence="16">
    <location>
        <begin position="371"/>
        <end position="569"/>
    </location>
</feature>
<feature type="region of interest" description="Disordered" evidence="15">
    <location>
        <begin position="138"/>
        <end position="168"/>
    </location>
</feature>
<comment type="subcellular location">
    <subcellularLocation>
        <location evidence="1">Secreted</location>
    </subcellularLocation>
</comment>
<keyword evidence="5" id="KW-0732">Signal</keyword>
<evidence type="ECO:0000256" key="15">
    <source>
        <dbReference type="SAM" id="MobiDB-lite"/>
    </source>
</evidence>
<evidence type="ECO:0000256" key="11">
    <source>
        <dbReference type="ARBA" id="ARBA00023278"/>
    </source>
</evidence>
<dbReference type="Ensembl" id="ENSEAST00005033179.1">
    <property type="protein sequence ID" value="ENSEASP00005030520.1"/>
    <property type="gene ID" value="ENSEASG00005020780.1"/>
</dbReference>
<keyword evidence="10" id="KW-0325">Glycoprotein</keyword>
<dbReference type="GO" id="GO:0005581">
    <property type="term" value="C:collagen trimer"/>
    <property type="evidence" value="ECO:0007669"/>
    <property type="project" value="UniProtKB-KW"/>
</dbReference>
<evidence type="ECO:0000256" key="1">
    <source>
        <dbReference type="ARBA" id="ARBA00004613"/>
    </source>
</evidence>
<dbReference type="GO" id="GO:0031012">
    <property type="term" value="C:extracellular matrix"/>
    <property type="evidence" value="ECO:0007669"/>
    <property type="project" value="TreeGrafter"/>
</dbReference>
<keyword evidence="2" id="KW-0964">Secreted</keyword>
<feature type="compositionally biased region" description="Low complexity" evidence="15">
    <location>
        <begin position="235"/>
        <end position="244"/>
    </location>
</feature>
<evidence type="ECO:0000256" key="9">
    <source>
        <dbReference type="ARBA" id="ARBA00023157"/>
    </source>
</evidence>
<feature type="region of interest" description="Disordered" evidence="15">
    <location>
        <begin position="1"/>
        <end position="36"/>
    </location>
</feature>
<feature type="region of interest" description="Disordered" evidence="15">
    <location>
        <begin position="181"/>
        <end position="348"/>
    </location>
</feature>
<name>A0A8C4N1A6_EQUAS</name>
<feature type="compositionally biased region" description="Low complexity" evidence="15">
    <location>
        <begin position="13"/>
        <end position="28"/>
    </location>
</feature>
<accession>A0A8C4N1A6</accession>
<evidence type="ECO:0000256" key="7">
    <source>
        <dbReference type="ARBA" id="ARBA00022837"/>
    </source>
</evidence>
<keyword evidence="3" id="KW-0272">Extracellular matrix</keyword>
<dbReference type="GO" id="GO:0005615">
    <property type="term" value="C:extracellular space"/>
    <property type="evidence" value="ECO:0007669"/>
    <property type="project" value="TreeGrafter"/>
</dbReference>
<dbReference type="GO" id="GO:0046872">
    <property type="term" value="F:metal ion binding"/>
    <property type="evidence" value="ECO:0007669"/>
    <property type="project" value="UniProtKB-KW"/>
</dbReference>
<evidence type="ECO:0000256" key="12">
    <source>
        <dbReference type="ARBA" id="ARBA00059117"/>
    </source>
</evidence>
<dbReference type="InterPro" id="IPR050149">
    <property type="entry name" value="Collagen_superfamily"/>
</dbReference>
<evidence type="ECO:0000256" key="14">
    <source>
        <dbReference type="ARBA" id="ARBA00070710"/>
    </source>
</evidence>
<dbReference type="SMART" id="SM00038">
    <property type="entry name" value="COLFI"/>
    <property type="match status" value="1"/>
</dbReference>
<evidence type="ECO:0000256" key="2">
    <source>
        <dbReference type="ARBA" id="ARBA00022525"/>
    </source>
</evidence>
<dbReference type="PANTHER" id="PTHR24023:SF1097">
    <property type="entry name" value="COLLAGEN ALPHA-1(VII) CHAIN ISOFORM X1"/>
    <property type="match status" value="1"/>
</dbReference>
<evidence type="ECO:0000256" key="5">
    <source>
        <dbReference type="ARBA" id="ARBA00022729"/>
    </source>
</evidence>
<keyword evidence="9" id="KW-1015">Disulfide bond</keyword>
<feature type="compositionally biased region" description="Low complexity" evidence="15">
    <location>
        <begin position="138"/>
        <end position="156"/>
    </location>
</feature>
<organism evidence="17">
    <name type="scientific">Equus asinus asinus</name>
    <dbReference type="NCBI Taxonomy" id="83772"/>
    <lineage>
        <taxon>Eukaryota</taxon>
        <taxon>Metazoa</taxon>
        <taxon>Chordata</taxon>
        <taxon>Craniata</taxon>
        <taxon>Vertebrata</taxon>
        <taxon>Euteleostomi</taxon>
        <taxon>Mammalia</taxon>
        <taxon>Eutheria</taxon>
        <taxon>Laurasiatheria</taxon>
        <taxon>Perissodactyla</taxon>
        <taxon>Equidae</taxon>
        <taxon>Equus</taxon>
    </lineage>
</organism>
<keyword evidence="8" id="KW-0176">Collagen</keyword>
<dbReference type="PANTHER" id="PTHR24023">
    <property type="entry name" value="COLLAGEN ALPHA"/>
    <property type="match status" value="1"/>
</dbReference>
<keyword evidence="4" id="KW-0479">Metal-binding</keyword>
<protein>
    <recommendedName>
        <fullName evidence="14">Collagen alpha-2(XI) chain</fullName>
    </recommendedName>
</protein>
<dbReference type="PROSITE" id="PS51461">
    <property type="entry name" value="NC1_FIB"/>
    <property type="match status" value="1"/>
</dbReference>
<dbReference type="FunFam" id="2.60.120.1000:FF:000004">
    <property type="entry name" value="collagen alpha-2(XI) chain isoform X1"/>
    <property type="match status" value="1"/>
</dbReference>
<dbReference type="GO" id="GO:0030198">
    <property type="term" value="P:extracellular matrix organization"/>
    <property type="evidence" value="ECO:0007669"/>
    <property type="project" value="TreeGrafter"/>
</dbReference>
<evidence type="ECO:0000259" key="16">
    <source>
        <dbReference type="PROSITE" id="PS51461"/>
    </source>
</evidence>
<reference evidence="17" key="1">
    <citation type="submission" date="2023-03" db="UniProtKB">
        <authorList>
            <consortium name="Ensembl"/>
        </authorList>
    </citation>
    <scope>IDENTIFICATION</scope>
</reference>
<evidence type="ECO:0000256" key="3">
    <source>
        <dbReference type="ARBA" id="ARBA00022530"/>
    </source>
</evidence>
<evidence type="ECO:0000256" key="4">
    <source>
        <dbReference type="ARBA" id="ARBA00022723"/>
    </source>
</evidence>
<evidence type="ECO:0000256" key="10">
    <source>
        <dbReference type="ARBA" id="ARBA00023180"/>
    </source>
</evidence>
<feature type="compositionally biased region" description="Low complexity" evidence="15">
    <location>
        <begin position="286"/>
        <end position="303"/>
    </location>
</feature>
<dbReference type="Gene3D" id="1.20.5.320">
    <property type="entry name" value="6-Phosphogluconate Dehydrogenase, domain 3"/>
    <property type="match status" value="1"/>
</dbReference>
<keyword evidence="7" id="KW-0106">Calcium</keyword>
<evidence type="ECO:0000256" key="13">
    <source>
        <dbReference type="ARBA" id="ARBA00063752"/>
    </source>
</evidence>
<dbReference type="Gene3D" id="2.60.120.1000">
    <property type="match status" value="1"/>
</dbReference>
<keyword evidence="6" id="KW-0677">Repeat</keyword>
<evidence type="ECO:0000256" key="8">
    <source>
        <dbReference type="ARBA" id="ARBA00023119"/>
    </source>
</evidence>
<evidence type="ECO:0000313" key="17">
    <source>
        <dbReference type="Ensembl" id="ENSEASP00005030520.1"/>
    </source>
</evidence>
<feature type="compositionally biased region" description="Pro residues" evidence="15">
    <location>
        <begin position="1"/>
        <end position="12"/>
    </location>
</feature>
<sequence length="570" mass="59060">QGPPGPPGPRGPAGPNGADGPAGTPGPEGRQGEKGAKVRERLPWMLAHFLHLPAPLSSDSSVSRCLPPVHPPHPTMLSPLWGRGPLELFLPQGSGVWLLFPDSRCPPWTPCPQPQSPPLRFRTCSLCMFQGDPGAVGAPGKTGPVGPAGPAGKPGPDGLRGLGEGPWEGYDMETLLTSVVPLNPKGQQGRPGATGQAGPPGPVVSDYGLGGLGPTSSWLPGLRGDAGAKGEKGHPGLIGLIGPPGEQGEKGDRGLPGPQGSTGQKGETGIPGASGPIGPGGPPGLPVSTPSLPLLNPLNPTAPHSIGPAGPKGEKGVQGPPGHPGPPGEVIQPLPIQMPKKTRRSVDGSRLMQEDEAMLTEGAPGSPGGLEEIFGSLDSLREEIEQMRRPTGTQDSPARTCQDLKLCHPELPDGEYWVDPNQGCARDAFRVFCNFTAGGETCVTPRDDVTQPKTKFSYVDSEGSPVGVVQLTFLRLLSVSAHQNVSYPCSGVAHDGPLRLRGANEDELSPETSPYVKEFRDGCQTQQGRTVLEVRTPVLEQLPVLDASFSDLGAPRRRGGVLLGPVCFMG</sequence>
<dbReference type="InterPro" id="IPR000885">
    <property type="entry name" value="Fib_collagen_C"/>
</dbReference>
<proteinExistence type="predicted"/>
<dbReference type="Pfam" id="PF01410">
    <property type="entry name" value="COLFI"/>
    <property type="match status" value="1"/>
</dbReference>
<keyword evidence="11" id="KW-0379">Hydroxylation</keyword>
<comment type="function">
    <text evidence="12">May play an important role in fibrillogenesis by controlling lateral growth of collagen II fibrils.</text>
</comment>